<evidence type="ECO:0000313" key="2">
    <source>
        <dbReference type="Proteomes" id="UP001266305"/>
    </source>
</evidence>
<reference evidence="1 2" key="1">
    <citation type="submission" date="2023-05" db="EMBL/GenBank/DDBJ databases">
        <title>B98-5 Cell Line De Novo Hybrid Assembly: An Optical Mapping Approach.</title>
        <authorList>
            <person name="Kananen K."/>
            <person name="Auerbach J.A."/>
            <person name="Kautto E."/>
            <person name="Blachly J.S."/>
        </authorList>
    </citation>
    <scope>NUCLEOTIDE SEQUENCE [LARGE SCALE GENOMIC DNA]</scope>
    <source>
        <strain evidence="1">B95-8</strain>
        <tissue evidence="1">Cell line</tissue>
    </source>
</reference>
<organism evidence="1 2">
    <name type="scientific">Saguinus oedipus</name>
    <name type="common">Cotton-top tamarin</name>
    <name type="synonym">Oedipomidas oedipus</name>
    <dbReference type="NCBI Taxonomy" id="9490"/>
    <lineage>
        <taxon>Eukaryota</taxon>
        <taxon>Metazoa</taxon>
        <taxon>Chordata</taxon>
        <taxon>Craniata</taxon>
        <taxon>Vertebrata</taxon>
        <taxon>Euteleostomi</taxon>
        <taxon>Mammalia</taxon>
        <taxon>Eutheria</taxon>
        <taxon>Euarchontoglires</taxon>
        <taxon>Primates</taxon>
        <taxon>Haplorrhini</taxon>
        <taxon>Platyrrhini</taxon>
        <taxon>Cebidae</taxon>
        <taxon>Callitrichinae</taxon>
        <taxon>Saguinus</taxon>
    </lineage>
</organism>
<sequence>MAGASAGEGTFGSNRPLEDWKSLLKMSSLLNYPACWPRMHPQTNGHLLMNLVSGQQIQQNIVHDTELEGPSSRLLWFYQLSDQSRKQGVFRPSKALLQGWLGIWGVGVSFLAWSGSIPSGPIPSLEGLLGGSKCAFRPPCLPLVLSHQCLCPPTLQSRHYSDNKGSSQLAPALSSLSKPGESMWLTPFLHVVFNFPHTHPDPGDSQEMTGLVWRHCSSSPVGLP</sequence>
<proteinExistence type="predicted"/>
<dbReference type="EMBL" id="JASSZA010000009">
    <property type="protein sequence ID" value="KAK2102122.1"/>
    <property type="molecule type" value="Genomic_DNA"/>
</dbReference>
<dbReference type="Proteomes" id="UP001266305">
    <property type="component" value="Unassembled WGS sequence"/>
</dbReference>
<name>A0ABQ9UYF0_SAGOE</name>
<accession>A0ABQ9UYF0</accession>
<evidence type="ECO:0000313" key="1">
    <source>
        <dbReference type="EMBL" id="KAK2102122.1"/>
    </source>
</evidence>
<keyword evidence="2" id="KW-1185">Reference proteome</keyword>
<gene>
    <name evidence="1" type="ORF">P7K49_019789</name>
</gene>
<protein>
    <submittedName>
        <fullName evidence="1">Uncharacterized protein</fullName>
    </submittedName>
</protein>
<comment type="caution">
    <text evidence="1">The sequence shown here is derived from an EMBL/GenBank/DDBJ whole genome shotgun (WGS) entry which is preliminary data.</text>
</comment>